<proteinExistence type="predicted"/>
<reference evidence="3" key="1">
    <citation type="submission" date="2016-06" db="UniProtKB">
        <authorList>
            <consortium name="WormBaseParasite"/>
        </authorList>
    </citation>
    <scope>IDENTIFICATION</scope>
</reference>
<dbReference type="WBParaSite" id="SCUD_0002279901-mRNA-1">
    <property type="protein sequence ID" value="SCUD_0002279901-mRNA-1"/>
    <property type="gene ID" value="SCUD_0002279901"/>
</dbReference>
<name>A0A183L628_9TREM</name>
<accession>A0A183L628</accession>
<dbReference type="EMBL" id="UZAK01050734">
    <property type="protein sequence ID" value="VDP80228.1"/>
    <property type="molecule type" value="Genomic_DNA"/>
</dbReference>
<protein>
    <submittedName>
        <fullName evidence="3">Reverse transcriptase domain-containing protein</fullName>
    </submittedName>
</protein>
<evidence type="ECO:0000313" key="2">
    <source>
        <dbReference type="Proteomes" id="UP000279833"/>
    </source>
</evidence>
<sequence length="95" mass="10745">MQDAVDAQLVDQQAGFREGQPCMDRIVTLQAIAEQPVEWNSSLQLNIIDYEKAFGSLDRKTYGKFFDTMVDLRKSSTSSVIHMMDYSAKSCIEDS</sequence>
<gene>
    <name evidence="1" type="ORF">SCUD_LOCUS22796</name>
</gene>
<keyword evidence="2" id="KW-1185">Reference proteome</keyword>
<organism evidence="3">
    <name type="scientific">Schistosoma curassoni</name>
    <dbReference type="NCBI Taxonomy" id="6186"/>
    <lineage>
        <taxon>Eukaryota</taxon>
        <taxon>Metazoa</taxon>
        <taxon>Spiralia</taxon>
        <taxon>Lophotrochozoa</taxon>
        <taxon>Platyhelminthes</taxon>
        <taxon>Trematoda</taxon>
        <taxon>Digenea</taxon>
        <taxon>Strigeidida</taxon>
        <taxon>Schistosomatoidea</taxon>
        <taxon>Schistosomatidae</taxon>
        <taxon>Schistosoma</taxon>
    </lineage>
</organism>
<reference evidence="1 2" key="2">
    <citation type="submission" date="2018-11" db="EMBL/GenBank/DDBJ databases">
        <authorList>
            <consortium name="Pathogen Informatics"/>
        </authorList>
    </citation>
    <scope>NUCLEOTIDE SEQUENCE [LARGE SCALE GENOMIC DNA]</scope>
    <source>
        <strain evidence="1">Dakar</strain>
        <strain evidence="2">Dakar, Senegal</strain>
    </source>
</reference>
<evidence type="ECO:0000313" key="1">
    <source>
        <dbReference type="EMBL" id="VDP80228.1"/>
    </source>
</evidence>
<evidence type="ECO:0000313" key="3">
    <source>
        <dbReference type="WBParaSite" id="SCUD_0002279901-mRNA-1"/>
    </source>
</evidence>
<dbReference type="AlphaFoldDB" id="A0A183L628"/>
<dbReference type="Proteomes" id="UP000279833">
    <property type="component" value="Unassembled WGS sequence"/>
</dbReference>